<evidence type="ECO:0000313" key="1">
    <source>
        <dbReference type="EMBL" id="KAJ1145112.1"/>
    </source>
</evidence>
<name>A0AAV7R094_PLEWA</name>
<proteinExistence type="predicted"/>
<sequence length="224" mass="24783">MCLSRKARWPSYAPRPSSATLAMTVVSLQRSPAIHLPATWEDTRTGRRPPSRMTNQRKRNHLHLVTVGCPHVVSSNGRRTAPARSCMKACCSARALTFRSPTHRPHLDSPLRPAELRAQVGKKKKKDRRKVTPALIPAQWKCDQLLLPPPPARQSLVASGLVACSVLEEPSPRGLLSCSSETLTTGTVPLTHFTCYQCRQAIHKSARQTQVTLPRHIGSLCNQL</sequence>
<reference evidence="1" key="1">
    <citation type="journal article" date="2022" name="bioRxiv">
        <title>Sequencing and chromosome-scale assembly of the giantPleurodeles waltlgenome.</title>
        <authorList>
            <person name="Brown T."/>
            <person name="Elewa A."/>
            <person name="Iarovenko S."/>
            <person name="Subramanian E."/>
            <person name="Araus A.J."/>
            <person name="Petzold A."/>
            <person name="Susuki M."/>
            <person name="Suzuki K.-i.T."/>
            <person name="Hayashi T."/>
            <person name="Toyoda A."/>
            <person name="Oliveira C."/>
            <person name="Osipova E."/>
            <person name="Leigh N.D."/>
            <person name="Simon A."/>
            <person name="Yun M.H."/>
        </authorList>
    </citation>
    <scope>NUCLEOTIDE SEQUENCE</scope>
    <source>
        <strain evidence="1">20211129_DDA</strain>
        <tissue evidence="1">Liver</tissue>
    </source>
</reference>
<organism evidence="1 2">
    <name type="scientific">Pleurodeles waltl</name>
    <name type="common">Iberian ribbed newt</name>
    <dbReference type="NCBI Taxonomy" id="8319"/>
    <lineage>
        <taxon>Eukaryota</taxon>
        <taxon>Metazoa</taxon>
        <taxon>Chordata</taxon>
        <taxon>Craniata</taxon>
        <taxon>Vertebrata</taxon>
        <taxon>Euteleostomi</taxon>
        <taxon>Amphibia</taxon>
        <taxon>Batrachia</taxon>
        <taxon>Caudata</taxon>
        <taxon>Salamandroidea</taxon>
        <taxon>Salamandridae</taxon>
        <taxon>Pleurodelinae</taxon>
        <taxon>Pleurodeles</taxon>
    </lineage>
</organism>
<protein>
    <submittedName>
        <fullName evidence="1">Uncharacterized protein</fullName>
    </submittedName>
</protein>
<dbReference type="EMBL" id="JANPWB010000010">
    <property type="protein sequence ID" value="KAJ1145112.1"/>
    <property type="molecule type" value="Genomic_DNA"/>
</dbReference>
<dbReference type="Proteomes" id="UP001066276">
    <property type="component" value="Chromosome 6"/>
</dbReference>
<dbReference type="AlphaFoldDB" id="A0AAV7R094"/>
<comment type="caution">
    <text evidence="1">The sequence shown here is derived from an EMBL/GenBank/DDBJ whole genome shotgun (WGS) entry which is preliminary data.</text>
</comment>
<accession>A0AAV7R094</accession>
<evidence type="ECO:0000313" key="2">
    <source>
        <dbReference type="Proteomes" id="UP001066276"/>
    </source>
</evidence>
<gene>
    <name evidence="1" type="ORF">NDU88_011404</name>
</gene>
<keyword evidence="2" id="KW-1185">Reference proteome</keyword>